<gene>
    <name evidence="2" type="ORF">M407DRAFT_17530</name>
</gene>
<keyword evidence="1" id="KW-0472">Membrane</keyword>
<keyword evidence="1" id="KW-0812">Transmembrane</keyword>
<name>A0A0C3QX46_9AGAM</name>
<organism evidence="2 3">
    <name type="scientific">Tulasnella calospora MUT 4182</name>
    <dbReference type="NCBI Taxonomy" id="1051891"/>
    <lineage>
        <taxon>Eukaryota</taxon>
        <taxon>Fungi</taxon>
        <taxon>Dikarya</taxon>
        <taxon>Basidiomycota</taxon>
        <taxon>Agaricomycotina</taxon>
        <taxon>Agaricomycetes</taxon>
        <taxon>Cantharellales</taxon>
        <taxon>Tulasnellaceae</taxon>
        <taxon>Tulasnella</taxon>
    </lineage>
</organism>
<dbReference type="Proteomes" id="UP000054248">
    <property type="component" value="Unassembled WGS sequence"/>
</dbReference>
<dbReference type="AlphaFoldDB" id="A0A0C3QX46"/>
<dbReference type="STRING" id="1051891.A0A0C3QX46"/>
<reference evidence="2 3" key="1">
    <citation type="submission" date="2014-04" db="EMBL/GenBank/DDBJ databases">
        <authorList>
            <consortium name="DOE Joint Genome Institute"/>
            <person name="Kuo A."/>
            <person name="Girlanda M."/>
            <person name="Perotto S."/>
            <person name="Kohler A."/>
            <person name="Nagy L.G."/>
            <person name="Floudas D."/>
            <person name="Copeland A."/>
            <person name="Barry K.W."/>
            <person name="Cichocki N."/>
            <person name="Veneault-Fourrey C."/>
            <person name="LaButti K."/>
            <person name="Lindquist E.A."/>
            <person name="Lipzen A."/>
            <person name="Lundell T."/>
            <person name="Morin E."/>
            <person name="Murat C."/>
            <person name="Sun H."/>
            <person name="Tunlid A."/>
            <person name="Henrissat B."/>
            <person name="Grigoriev I.V."/>
            <person name="Hibbett D.S."/>
            <person name="Martin F."/>
            <person name="Nordberg H.P."/>
            <person name="Cantor M.N."/>
            <person name="Hua S.X."/>
        </authorList>
    </citation>
    <scope>NUCLEOTIDE SEQUENCE [LARGE SCALE GENOMIC DNA]</scope>
    <source>
        <strain evidence="2 3">MUT 4182</strain>
    </source>
</reference>
<protein>
    <submittedName>
        <fullName evidence="2">Uncharacterized protein</fullName>
    </submittedName>
</protein>
<keyword evidence="3" id="KW-1185">Reference proteome</keyword>
<evidence type="ECO:0000313" key="3">
    <source>
        <dbReference type="Proteomes" id="UP000054248"/>
    </source>
</evidence>
<keyword evidence="1" id="KW-1133">Transmembrane helix</keyword>
<sequence>NGTSDFTSGWTSNPASTVVQLRWPNNGALRNTPGAVYTNVVDLYATCNLTYLDVVAEYNSREAEWRILETNLSSSELASVLWTPMMFQLGTDYLLGALRPYIANRGAETIDVLASLLAKQGMAFAAPMMTFTAASNVTTTELVMLGLYPAAPILLLVSFLYVYSLAALVIFIVACTSNDRRIFVPRHLTKGGERDEERSALDVAQAWLTDPLPFIGAMFPGGDGRQVARSVESDPIHQVYDSSWEEGKVGIGLYKGSKGEMVFGLMSQNAPRSRRYGRLFPVADEEGALKEKVGGAVAVRTLALVGSAGP</sequence>
<dbReference type="OrthoDB" id="3357029at2759"/>
<evidence type="ECO:0000256" key="1">
    <source>
        <dbReference type="SAM" id="Phobius"/>
    </source>
</evidence>
<proteinExistence type="predicted"/>
<dbReference type="HOGENOM" id="CLU_053194_0_0_1"/>
<feature type="non-terminal residue" evidence="2">
    <location>
        <position position="1"/>
    </location>
</feature>
<feature type="transmembrane region" description="Helical" evidence="1">
    <location>
        <begin position="153"/>
        <end position="176"/>
    </location>
</feature>
<dbReference type="EMBL" id="KN822947">
    <property type="protein sequence ID" value="KIO33569.1"/>
    <property type="molecule type" value="Genomic_DNA"/>
</dbReference>
<accession>A0A0C3QX46</accession>
<reference evidence="3" key="2">
    <citation type="submission" date="2015-01" db="EMBL/GenBank/DDBJ databases">
        <title>Evolutionary Origins and Diversification of the Mycorrhizal Mutualists.</title>
        <authorList>
            <consortium name="DOE Joint Genome Institute"/>
            <consortium name="Mycorrhizal Genomics Consortium"/>
            <person name="Kohler A."/>
            <person name="Kuo A."/>
            <person name="Nagy L.G."/>
            <person name="Floudas D."/>
            <person name="Copeland A."/>
            <person name="Barry K.W."/>
            <person name="Cichocki N."/>
            <person name="Veneault-Fourrey C."/>
            <person name="LaButti K."/>
            <person name="Lindquist E.A."/>
            <person name="Lipzen A."/>
            <person name="Lundell T."/>
            <person name="Morin E."/>
            <person name="Murat C."/>
            <person name="Riley R."/>
            <person name="Ohm R."/>
            <person name="Sun H."/>
            <person name="Tunlid A."/>
            <person name="Henrissat B."/>
            <person name="Grigoriev I.V."/>
            <person name="Hibbett D.S."/>
            <person name="Martin F."/>
        </authorList>
    </citation>
    <scope>NUCLEOTIDE SEQUENCE [LARGE SCALE GENOMIC DNA]</scope>
    <source>
        <strain evidence="3">MUT 4182</strain>
    </source>
</reference>
<evidence type="ECO:0000313" key="2">
    <source>
        <dbReference type="EMBL" id="KIO33569.1"/>
    </source>
</evidence>